<organism evidence="2 3">
    <name type="scientific">Cudoniella acicularis</name>
    <dbReference type="NCBI Taxonomy" id="354080"/>
    <lineage>
        <taxon>Eukaryota</taxon>
        <taxon>Fungi</taxon>
        <taxon>Dikarya</taxon>
        <taxon>Ascomycota</taxon>
        <taxon>Pezizomycotina</taxon>
        <taxon>Leotiomycetes</taxon>
        <taxon>Helotiales</taxon>
        <taxon>Tricladiaceae</taxon>
        <taxon>Cudoniella</taxon>
    </lineage>
</organism>
<keyword evidence="3" id="KW-1185">Reference proteome</keyword>
<name>A0A8H4RHV2_9HELO</name>
<evidence type="ECO:0000313" key="3">
    <source>
        <dbReference type="Proteomes" id="UP000566819"/>
    </source>
</evidence>
<evidence type="ECO:0000313" key="2">
    <source>
        <dbReference type="EMBL" id="KAF4629918.1"/>
    </source>
</evidence>
<dbReference type="EMBL" id="JAAMPI010000611">
    <property type="protein sequence ID" value="KAF4629918.1"/>
    <property type="molecule type" value="Genomic_DNA"/>
</dbReference>
<evidence type="ECO:0000256" key="1">
    <source>
        <dbReference type="SAM" id="MobiDB-lite"/>
    </source>
</evidence>
<dbReference type="AlphaFoldDB" id="A0A8H4RHV2"/>
<accession>A0A8H4RHV2</accession>
<dbReference type="Proteomes" id="UP000566819">
    <property type="component" value="Unassembled WGS sequence"/>
</dbReference>
<sequence>MYADREGHGHRSRRQRSSSYAEGSLCDCPEGTSSSRSSRDSTRHGGRVGYGREGRVRLDDPTMLYRRRGTSGGIMDGIINNSGGPGYGGYPRSPMMGGFGPPRGPPVMSPRIDPRMPYYGSDPYGGRSPLMLNSAMGPSGRAPQNGFMGGRGALMSGALPAPPMPHTGPRSPLRPPNSSDIFNPYQMDRPRMPYGPAAMSPMRTSSNYRSPYVEDYESEIVSDLMDQAMMQMGAAEFYGMGEGMGARSYYEDCYMYGSEMGGLDGPQFYDGGVGHRRDL</sequence>
<proteinExistence type="predicted"/>
<gene>
    <name evidence="2" type="ORF">G7Y89_g8222</name>
</gene>
<feature type="region of interest" description="Disordered" evidence="1">
    <location>
        <begin position="1"/>
        <end position="54"/>
    </location>
</feature>
<feature type="region of interest" description="Disordered" evidence="1">
    <location>
        <begin position="159"/>
        <end position="178"/>
    </location>
</feature>
<dbReference type="OrthoDB" id="3553286at2759"/>
<protein>
    <submittedName>
        <fullName evidence="2">Uncharacterized protein</fullName>
    </submittedName>
</protein>
<reference evidence="2 3" key="1">
    <citation type="submission" date="2020-03" db="EMBL/GenBank/DDBJ databases">
        <title>Draft Genome Sequence of Cudoniella acicularis.</title>
        <authorList>
            <person name="Buettner E."/>
            <person name="Kellner H."/>
        </authorList>
    </citation>
    <scope>NUCLEOTIDE SEQUENCE [LARGE SCALE GENOMIC DNA]</scope>
    <source>
        <strain evidence="2 3">DSM 108380</strain>
    </source>
</reference>
<comment type="caution">
    <text evidence="2">The sequence shown here is derived from an EMBL/GenBank/DDBJ whole genome shotgun (WGS) entry which is preliminary data.</text>
</comment>